<comment type="caution">
    <text evidence="1">The sequence shown here is derived from an EMBL/GenBank/DDBJ whole genome shotgun (WGS) entry which is preliminary data.</text>
</comment>
<proteinExistence type="predicted"/>
<name>A0A438GM70_VITVI</name>
<dbReference type="Proteomes" id="UP000288805">
    <property type="component" value="Unassembled WGS sequence"/>
</dbReference>
<reference evidence="1 2" key="1">
    <citation type="journal article" date="2018" name="PLoS Genet.">
        <title>Population sequencing reveals clonal diversity and ancestral inbreeding in the grapevine cultivar Chardonnay.</title>
        <authorList>
            <person name="Roach M.J."/>
            <person name="Johnson D.L."/>
            <person name="Bohlmann J."/>
            <person name="van Vuuren H.J."/>
            <person name="Jones S.J."/>
            <person name="Pretorius I.S."/>
            <person name="Schmidt S.A."/>
            <person name="Borneman A.R."/>
        </authorList>
    </citation>
    <scope>NUCLEOTIDE SEQUENCE [LARGE SCALE GENOMIC DNA]</scope>
    <source>
        <strain evidence="2">cv. Chardonnay</strain>
        <tissue evidence="1">Leaf</tissue>
    </source>
</reference>
<organism evidence="1 2">
    <name type="scientific">Vitis vinifera</name>
    <name type="common">Grape</name>
    <dbReference type="NCBI Taxonomy" id="29760"/>
    <lineage>
        <taxon>Eukaryota</taxon>
        <taxon>Viridiplantae</taxon>
        <taxon>Streptophyta</taxon>
        <taxon>Embryophyta</taxon>
        <taxon>Tracheophyta</taxon>
        <taxon>Spermatophyta</taxon>
        <taxon>Magnoliopsida</taxon>
        <taxon>eudicotyledons</taxon>
        <taxon>Gunneridae</taxon>
        <taxon>Pentapetalae</taxon>
        <taxon>rosids</taxon>
        <taxon>Vitales</taxon>
        <taxon>Vitaceae</taxon>
        <taxon>Viteae</taxon>
        <taxon>Vitis</taxon>
    </lineage>
</organism>
<accession>A0A438GM70</accession>
<evidence type="ECO:0000313" key="2">
    <source>
        <dbReference type="Proteomes" id="UP000288805"/>
    </source>
</evidence>
<protein>
    <submittedName>
        <fullName evidence="1">Uncharacterized protein</fullName>
    </submittedName>
</protein>
<dbReference type="AlphaFoldDB" id="A0A438GM70"/>
<sequence length="146" mass="16530">MPFNHNFVFKPREINLYACEFLQTLKLGGTSITDSFKALSCFNVATLCCLNFIGYTLRCSNLLHAMLSWHPIVATAKSSLHQRIFLHCSSIVKFNSGLHHFKVPLCREGLARRMQTVAAVAGVGYDMKNVLNMMMRRFYSSSSLIM</sequence>
<dbReference type="EMBL" id="QGNW01000395">
    <property type="protein sequence ID" value="RVW73309.1"/>
    <property type="molecule type" value="Genomic_DNA"/>
</dbReference>
<evidence type="ECO:0000313" key="1">
    <source>
        <dbReference type="EMBL" id="RVW73309.1"/>
    </source>
</evidence>
<gene>
    <name evidence="1" type="ORF">CK203_050416</name>
</gene>